<dbReference type="RefSeq" id="WP_124013261.1">
    <property type="nucleotide sequence ID" value="NZ_CP034073.1"/>
</dbReference>
<dbReference type="EMBL" id="CP034073">
    <property type="protein sequence ID" value="AZG35390.1"/>
    <property type="molecule type" value="Genomic_DNA"/>
</dbReference>
<reference evidence="2" key="3">
    <citation type="submission" date="2018-11" db="EMBL/GenBank/DDBJ databases">
        <authorList>
            <person name="Hwang Y.J."/>
            <person name="Hwang C.Y."/>
        </authorList>
    </citation>
    <scope>NUCLEOTIDE SEQUENCE</scope>
    <source>
        <strain evidence="2">R106</strain>
    </source>
</reference>
<dbReference type="Proteomes" id="UP000278855">
    <property type="component" value="Unassembled WGS sequence"/>
</dbReference>
<evidence type="ECO:0000313" key="3">
    <source>
        <dbReference type="Proteomes" id="UP000273778"/>
    </source>
</evidence>
<gene>
    <name evidence="2" type="ORF">EGC77_14235</name>
    <name evidence="1" type="ORF">EGC80_10995</name>
</gene>
<evidence type="ECO:0000313" key="2">
    <source>
        <dbReference type="EMBL" id="RPA31121.1"/>
    </source>
</evidence>
<organism evidence="2 4">
    <name type="scientific">Shewanella psychromarinicola</name>
    <dbReference type="NCBI Taxonomy" id="2487742"/>
    <lineage>
        <taxon>Bacteria</taxon>
        <taxon>Pseudomonadati</taxon>
        <taxon>Pseudomonadota</taxon>
        <taxon>Gammaproteobacteria</taxon>
        <taxon>Alteromonadales</taxon>
        <taxon>Shewanellaceae</taxon>
        <taxon>Shewanella</taxon>
    </lineage>
</organism>
<dbReference type="EMBL" id="RKKB01000006">
    <property type="protein sequence ID" value="RPA31121.1"/>
    <property type="molecule type" value="Genomic_DNA"/>
</dbReference>
<proteinExistence type="predicted"/>
<reference evidence="1 3" key="1">
    <citation type="submission" date="2018-11" db="EMBL/GenBank/DDBJ databases">
        <title>Shewanella sp. M2.</title>
        <authorList>
            <person name="Hwang Y.J."/>
            <person name="Hwang C.Y."/>
        </authorList>
    </citation>
    <scope>NUCLEOTIDE SEQUENCE [LARGE SCALE GENOMIC DNA]</scope>
    <source>
        <strain evidence="1 3">M2</strain>
    </source>
</reference>
<dbReference type="Proteomes" id="UP000273778">
    <property type="component" value="Chromosome"/>
</dbReference>
<protein>
    <submittedName>
        <fullName evidence="2">Uncharacterized protein</fullName>
    </submittedName>
</protein>
<keyword evidence="3" id="KW-1185">Reference proteome</keyword>
<reference evidence="4" key="2">
    <citation type="submission" date="2018-11" db="EMBL/GenBank/DDBJ databases">
        <title>Shewanella sp. R106.</title>
        <authorList>
            <person name="Hwang Y.J."/>
            <person name="Hwang C.Y."/>
        </authorList>
    </citation>
    <scope>NUCLEOTIDE SEQUENCE [LARGE SCALE GENOMIC DNA]</scope>
    <source>
        <strain evidence="4">R106</strain>
    </source>
</reference>
<evidence type="ECO:0000313" key="1">
    <source>
        <dbReference type="EMBL" id="AZG35390.1"/>
    </source>
</evidence>
<dbReference type="OrthoDB" id="9796786at2"/>
<accession>A0A3N4EAX2</accession>
<dbReference type="AlphaFoldDB" id="A0A3N4EAX2"/>
<dbReference type="KEGG" id="spsr:EGC80_10995"/>
<name>A0A3N4EAX2_9GAMM</name>
<evidence type="ECO:0000313" key="4">
    <source>
        <dbReference type="Proteomes" id="UP000278855"/>
    </source>
</evidence>
<sequence length="108" mass="12164">MSKKPISMNALNIKIANAQDLSTCEGLLFDNIFDVVDEDKAICLKESSDMCIGIREILTTCQISNSAKHQLALKRIEQIWNAEPNTELGNELDELVRIVCSYEEQFLS</sequence>